<reference evidence="1" key="1">
    <citation type="journal article" date="2015" name="Nature">
        <title>Complex archaea that bridge the gap between prokaryotes and eukaryotes.</title>
        <authorList>
            <person name="Spang A."/>
            <person name="Saw J.H."/>
            <person name="Jorgensen S.L."/>
            <person name="Zaremba-Niedzwiedzka K."/>
            <person name="Martijn J."/>
            <person name="Lind A.E."/>
            <person name="van Eijk R."/>
            <person name="Schleper C."/>
            <person name="Guy L."/>
            <person name="Ettema T.J."/>
        </authorList>
    </citation>
    <scope>NUCLEOTIDE SEQUENCE</scope>
</reference>
<gene>
    <name evidence="1" type="ORF">LCGC14_1691870</name>
</gene>
<sequence>MDALTEEQAQTIIMNALAACHPETISKTDLENIIGWAQNVIIDYGTLTNVLKGNILVVWKDEETQFRLSPKGKKLAKDIRNETNN</sequence>
<proteinExistence type="predicted"/>
<dbReference type="EMBL" id="LAZR01014810">
    <property type="protein sequence ID" value="KKM15846.1"/>
    <property type="molecule type" value="Genomic_DNA"/>
</dbReference>
<evidence type="ECO:0000313" key="1">
    <source>
        <dbReference type="EMBL" id="KKM15846.1"/>
    </source>
</evidence>
<comment type="caution">
    <text evidence="1">The sequence shown here is derived from an EMBL/GenBank/DDBJ whole genome shotgun (WGS) entry which is preliminary data.</text>
</comment>
<accession>A0A0F9HKH6</accession>
<organism evidence="1">
    <name type="scientific">marine sediment metagenome</name>
    <dbReference type="NCBI Taxonomy" id="412755"/>
    <lineage>
        <taxon>unclassified sequences</taxon>
        <taxon>metagenomes</taxon>
        <taxon>ecological metagenomes</taxon>
    </lineage>
</organism>
<protein>
    <submittedName>
        <fullName evidence="1">Uncharacterized protein</fullName>
    </submittedName>
</protein>
<name>A0A0F9HKH6_9ZZZZ</name>
<dbReference type="AlphaFoldDB" id="A0A0F9HKH6"/>